<proteinExistence type="predicted"/>
<feature type="signal peptide" evidence="3">
    <location>
        <begin position="1"/>
        <end position="23"/>
    </location>
</feature>
<evidence type="ECO:0000313" key="5">
    <source>
        <dbReference type="Proteomes" id="UP001195914"/>
    </source>
</evidence>
<comment type="caution">
    <text evidence="4">The sequence shown here is derived from an EMBL/GenBank/DDBJ whole genome shotgun (WGS) entry which is preliminary data.</text>
</comment>
<gene>
    <name evidence="4" type="ORF">X943_001698</name>
</gene>
<feature type="transmembrane region" description="Helical" evidence="2">
    <location>
        <begin position="126"/>
        <end position="150"/>
    </location>
</feature>
<evidence type="ECO:0000256" key="2">
    <source>
        <dbReference type="SAM" id="Phobius"/>
    </source>
</evidence>
<keyword evidence="2" id="KW-0812">Transmembrane</keyword>
<evidence type="ECO:0000313" key="4">
    <source>
        <dbReference type="EMBL" id="KAK1932176.1"/>
    </source>
</evidence>
<keyword evidence="3" id="KW-0732">Signal</keyword>
<protein>
    <submittedName>
        <fullName evidence="4">Uncharacterized protein</fullName>
    </submittedName>
</protein>
<evidence type="ECO:0000256" key="1">
    <source>
        <dbReference type="SAM" id="MobiDB-lite"/>
    </source>
</evidence>
<feature type="transmembrane region" description="Helical" evidence="2">
    <location>
        <begin position="87"/>
        <end position="114"/>
    </location>
</feature>
<dbReference type="EMBL" id="JAHBMH010000076">
    <property type="protein sequence ID" value="KAK1932176.1"/>
    <property type="molecule type" value="Genomic_DNA"/>
</dbReference>
<name>A0AAD9G5F9_BABDI</name>
<feature type="region of interest" description="Disordered" evidence="1">
    <location>
        <begin position="40"/>
        <end position="60"/>
    </location>
</feature>
<accession>A0AAD9G5F9</accession>
<keyword evidence="2" id="KW-1133">Transmembrane helix</keyword>
<dbReference type="AlphaFoldDB" id="A0AAD9G5F9"/>
<sequence length="160" mass="17121">MKVSRTLITVALCLVSLGHSGRGVLGDNSVGRRLSTQEDVLGSSPMPLRDSESVGPDGPSSKAFGSSLQRFYDRLCSYSRPWFDVSMVLFVSLAFLVIVIGNVIGSVIGIKINMQGLRDPLEDSTLVAISIIAVLSFVGLAVLYFVTFIVKNSASLPKPN</sequence>
<reference evidence="4" key="2">
    <citation type="submission" date="2021-05" db="EMBL/GenBank/DDBJ databases">
        <authorList>
            <person name="Pain A."/>
        </authorList>
    </citation>
    <scope>NUCLEOTIDE SEQUENCE</scope>
    <source>
        <strain evidence="4">1802A</strain>
    </source>
</reference>
<evidence type="ECO:0000256" key="3">
    <source>
        <dbReference type="SAM" id="SignalP"/>
    </source>
</evidence>
<organism evidence="4 5">
    <name type="scientific">Babesia divergens</name>
    <dbReference type="NCBI Taxonomy" id="32595"/>
    <lineage>
        <taxon>Eukaryota</taxon>
        <taxon>Sar</taxon>
        <taxon>Alveolata</taxon>
        <taxon>Apicomplexa</taxon>
        <taxon>Aconoidasida</taxon>
        <taxon>Piroplasmida</taxon>
        <taxon>Babesiidae</taxon>
        <taxon>Babesia</taxon>
    </lineage>
</organism>
<keyword evidence="2" id="KW-0472">Membrane</keyword>
<dbReference type="Proteomes" id="UP001195914">
    <property type="component" value="Unassembled WGS sequence"/>
</dbReference>
<keyword evidence="5" id="KW-1185">Reference proteome</keyword>
<reference evidence="4" key="1">
    <citation type="journal article" date="2014" name="Nucleic Acids Res.">
        <title>The evolutionary dynamics of variant antigen genes in Babesia reveal a history of genomic innovation underlying host-parasite interaction.</title>
        <authorList>
            <person name="Jackson A.P."/>
            <person name="Otto T.D."/>
            <person name="Darby A."/>
            <person name="Ramaprasad A."/>
            <person name="Xia D."/>
            <person name="Echaide I.E."/>
            <person name="Farber M."/>
            <person name="Gahlot S."/>
            <person name="Gamble J."/>
            <person name="Gupta D."/>
            <person name="Gupta Y."/>
            <person name="Jackson L."/>
            <person name="Malandrin L."/>
            <person name="Malas T.B."/>
            <person name="Moussa E."/>
            <person name="Nair M."/>
            <person name="Reid A.J."/>
            <person name="Sanders M."/>
            <person name="Sharma J."/>
            <person name="Tracey A."/>
            <person name="Quail M.A."/>
            <person name="Weir W."/>
            <person name="Wastling J.M."/>
            <person name="Hall N."/>
            <person name="Willadsen P."/>
            <person name="Lingelbach K."/>
            <person name="Shiels B."/>
            <person name="Tait A."/>
            <person name="Berriman M."/>
            <person name="Allred D.R."/>
            <person name="Pain A."/>
        </authorList>
    </citation>
    <scope>NUCLEOTIDE SEQUENCE</scope>
    <source>
        <strain evidence="4">1802A</strain>
    </source>
</reference>
<feature type="chain" id="PRO_5041952432" evidence="3">
    <location>
        <begin position="24"/>
        <end position="160"/>
    </location>
</feature>